<comment type="cofactor">
    <cofactor evidence="5">
        <name>Mg(2+)</name>
        <dbReference type="ChEBI" id="CHEBI:18420"/>
    </cofactor>
    <text evidence="5">Divalent metal ions. Mg(2+) is the most effective.</text>
</comment>
<dbReference type="GO" id="GO:0005737">
    <property type="term" value="C:cytoplasm"/>
    <property type="evidence" value="ECO:0007669"/>
    <property type="project" value="TreeGrafter"/>
</dbReference>
<dbReference type="Pfam" id="PF13344">
    <property type="entry name" value="Hydrolase_6"/>
    <property type="match status" value="1"/>
</dbReference>
<sequence length="301" mass="33176">MDHLSNYAKFNEIDTFIFDCDGVLWNVESQVINHANEFVKMLLAAGKRVFLITNNSARTRRHLLEKSHKLGFDVVEENIVSTAWLTAAYFKDVLNHKGKIYLLGGEGLEKEFQMKGLDYIGPGEASYGDIAAGHAGYLSLKLDPEVNAVVVGFDPYINYTKNVLAMSYLNDPSCLFVATNTDLVFPSDGPIKIPGTGSIVSFIAASAGREPTVVGKPSSSPKEILEAVHGKFDCERTMMVGDRLDTDILFGRNCGFKTLLVLTGAHGIADVEERAKKEETKSMVPDFYIESVGHMRDLLKN</sequence>
<dbReference type="NCBIfam" id="TIGR01460">
    <property type="entry name" value="HAD-SF-IIA"/>
    <property type="match status" value="1"/>
</dbReference>
<feature type="binding site" evidence="4">
    <location>
        <position position="216"/>
    </location>
    <ligand>
        <name>substrate</name>
    </ligand>
</feature>
<dbReference type="NCBIfam" id="TIGR01452">
    <property type="entry name" value="PGP_euk"/>
    <property type="match status" value="1"/>
</dbReference>
<dbReference type="InterPro" id="IPR006349">
    <property type="entry name" value="PGP_euk"/>
</dbReference>
<keyword evidence="1 2" id="KW-0378">Hydrolase</keyword>
<dbReference type="EMBL" id="VXIV02003139">
    <property type="protein sequence ID" value="KAF6021030.1"/>
    <property type="molecule type" value="Genomic_DNA"/>
</dbReference>
<evidence type="ECO:0000313" key="6">
    <source>
        <dbReference type="EMBL" id="KAF6021030.1"/>
    </source>
</evidence>
<dbReference type="PANTHER" id="PTHR19288:SF93">
    <property type="entry name" value="FI11325P-RELATED"/>
    <property type="match status" value="1"/>
</dbReference>
<feature type="binding site" evidence="5">
    <location>
        <position position="19"/>
    </location>
    <ligand>
        <name>Mg(2+)</name>
        <dbReference type="ChEBI" id="CHEBI:18420"/>
    </ligand>
</feature>
<dbReference type="Gene3D" id="3.40.50.1000">
    <property type="entry name" value="HAD superfamily/HAD-like"/>
    <property type="match status" value="2"/>
</dbReference>
<dbReference type="GO" id="GO:0046872">
    <property type="term" value="F:metal ion binding"/>
    <property type="evidence" value="ECO:0007669"/>
    <property type="project" value="UniProtKB-KW"/>
</dbReference>
<feature type="binding site" evidence="5">
    <location>
        <position position="21"/>
    </location>
    <ligand>
        <name>Mg(2+)</name>
        <dbReference type="ChEBI" id="CHEBI:18420"/>
    </ligand>
</feature>
<dbReference type="Pfam" id="PF13242">
    <property type="entry name" value="Hydrolase_like"/>
    <property type="match status" value="1"/>
</dbReference>
<evidence type="ECO:0000256" key="4">
    <source>
        <dbReference type="PIRSR" id="PIRSR000915-2"/>
    </source>
</evidence>
<comment type="caution">
    <text evidence="6">The sequence shown here is derived from an EMBL/GenBank/DDBJ whole genome shotgun (WGS) entry which is preliminary data.</text>
</comment>
<feature type="binding site" evidence="5">
    <location>
        <position position="242"/>
    </location>
    <ligand>
        <name>Mg(2+)</name>
        <dbReference type="ChEBI" id="CHEBI:18420"/>
    </ligand>
</feature>
<feature type="active site" description="Proton donor" evidence="3">
    <location>
        <position position="21"/>
    </location>
</feature>
<keyword evidence="7" id="KW-1185">Reference proteome</keyword>
<organism evidence="6 7">
    <name type="scientific">Bugula neritina</name>
    <name type="common">Brown bryozoan</name>
    <name type="synonym">Sertularia neritina</name>
    <dbReference type="NCBI Taxonomy" id="10212"/>
    <lineage>
        <taxon>Eukaryota</taxon>
        <taxon>Metazoa</taxon>
        <taxon>Spiralia</taxon>
        <taxon>Lophotrochozoa</taxon>
        <taxon>Bryozoa</taxon>
        <taxon>Gymnolaemata</taxon>
        <taxon>Cheilostomatida</taxon>
        <taxon>Flustrina</taxon>
        <taxon>Buguloidea</taxon>
        <taxon>Bugulidae</taxon>
        <taxon>Bugula</taxon>
    </lineage>
</organism>
<evidence type="ECO:0000313" key="7">
    <source>
        <dbReference type="Proteomes" id="UP000593567"/>
    </source>
</evidence>
<proteinExistence type="inferred from homology"/>
<dbReference type="PANTHER" id="PTHR19288">
    <property type="entry name" value="4-NITROPHENYLPHOSPHATASE-RELATED"/>
    <property type="match status" value="1"/>
</dbReference>
<comment type="similarity">
    <text evidence="2">Belongs to the HAD-like hydrolase superfamily.</text>
</comment>
<dbReference type="SUPFAM" id="SSF56784">
    <property type="entry name" value="HAD-like"/>
    <property type="match status" value="1"/>
</dbReference>
<dbReference type="InterPro" id="IPR006357">
    <property type="entry name" value="HAD-SF_hydro_IIA"/>
</dbReference>
<dbReference type="InterPro" id="IPR036412">
    <property type="entry name" value="HAD-like_sf"/>
</dbReference>
<dbReference type="AlphaFoldDB" id="A0A7J7J4B4"/>
<accession>A0A7J7J4B4</accession>
<protein>
    <submittedName>
        <fullName evidence="6">PGP</fullName>
    </submittedName>
</protein>
<gene>
    <name evidence="6" type="ORF">EB796_020677</name>
</gene>
<dbReference type="InterPro" id="IPR023214">
    <property type="entry name" value="HAD_sf"/>
</dbReference>
<dbReference type="PIRSF" id="PIRSF000915">
    <property type="entry name" value="PGP-type_phosphatase"/>
    <property type="match status" value="1"/>
</dbReference>
<evidence type="ECO:0000256" key="1">
    <source>
        <dbReference type="ARBA" id="ARBA00022801"/>
    </source>
</evidence>
<reference evidence="6" key="1">
    <citation type="submission" date="2020-06" db="EMBL/GenBank/DDBJ databases">
        <title>Draft genome of Bugula neritina, a colonial animal packing powerful symbionts and potential medicines.</title>
        <authorList>
            <person name="Rayko M."/>
        </authorList>
    </citation>
    <scope>NUCLEOTIDE SEQUENCE [LARGE SCALE GENOMIC DNA]</scope>
    <source>
        <strain evidence="6">Kwan_BN1</strain>
    </source>
</reference>
<name>A0A7J7J4B4_BUGNE</name>
<feature type="active site" description="Nucleophile" evidence="3">
    <location>
        <position position="19"/>
    </location>
</feature>
<evidence type="ECO:0000256" key="5">
    <source>
        <dbReference type="PIRSR" id="PIRSR000915-3"/>
    </source>
</evidence>
<evidence type="ECO:0000256" key="2">
    <source>
        <dbReference type="PIRNR" id="PIRNR000915"/>
    </source>
</evidence>
<evidence type="ECO:0000256" key="3">
    <source>
        <dbReference type="PIRSR" id="PIRSR000915-1"/>
    </source>
</evidence>
<dbReference type="GO" id="GO:0016791">
    <property type="term" value="F:phosphatase activity"/>
    <property type="evidence" value="ECO:0007669"/>
    <property type="project" value="InterPro"/>
</dbReference>
<dbReference type="OrthoDB" id="413953at2759"/>
<keyword evidence="5" id="KW-0460">Magnesium</keyword>
<dbReference type="Proteomes" id="UP000593567">
    <property type="component" value="Unassembled WGS sequence"/>
</dbReference>
<keyword evidence="5" id="KW-0479">Metal-binding</keyword>